<evidence type="ECO:0000313" key="2">
    <source>
        <dbReference type="Proteomes" id="UP001558652"/>
    </source>
</evidence>
<evidence type="ECO:0000313" key="1">
    <source>
        <dbReference type="EMBL" id="KAL1139612.1"/>
    </source>
</evidence>
<dbReference type="InterPro" id="IPR024868">
    <property type="entry name" value="FJX1/FJ"/>
</dbReference>
<proteinExistence type="predicted"/>
<accession>A0ABD0Z774</accession>
<reference evidence="1 2" key="1">
    <citation type="submission" date="2024-07" db="EMBL/GenBank/DDBJ databases">
        <title>Chromosome-level genome assembly of the water stick insect Ranatra chinensis (Heteroptera: Nepidae).</title>
        <authorList>
            <person name="Liu X."/>
        </authorList>
    </citation>
    <scope>NUCLEOTIDE SEQUENCE [LARGE SCALE GENOMIC DNA]</scope>
    <source>
        <strain evidence="1">Cailab_2021Rc</strain>
        <tissue evidence="1">Muscle</tissue>
    </source>
</reference>
<dbReference type="PANTHER" id="PTHR13147:SF5">
    <property type="entry name" value="FOUR-JOINTED BOX PROTEIN 1"/>
    <property type="match status" value="1"/>
</dbReference>
<dbReference type="PANTHER" id="PTHR13147">
    <property type="entry name" value="FOUR-JOINTED BOX PROTEIN 1"/>
    <property type="match status" value="1"/>
</dbReference>
<dbReference type="EMBL" id="JBFDAA010000002">
    <property type="protein sequence ID" value="KAL1139612.1"/>
    <property type="molecule type" value="Genomic_DNA"/>
</dbReference>
<evidence type="ECO:0008006" key="3">
    <source>
        <dbReference type="Google" id="ProtNLM"/>
    </source>
</evidence>
<protein>
    <recommendedName>
        <fullName evidence="3">Four-jointed protein</fullName>
    </recommendedName>
</protein>
<gene>
    <name evidence="1" type="ORF">AAG570_006594</name>
</gene>
<dbReference type="AlphaFoldDB" id="A0ABD0Z774"/>
<dbReference type="Proteomes" id="UP001558652">
    <property type="component" value="Unassembled WGS sequence"/>
</dbReference>
<name>A0ABD0Z774_9HEMI</name>
<comment type="caution">
    <text evidence="1">The sequence shown here is derived from an EMBL/GenBank/DDBJ whole genome shotgun (WGS) entry which is preliminary data.</text>
</comment>
<organism evidence="1 2">
    <name type="scientific">Ranatra chinensis</name>
    <dbReference type="NCBI Taxonomy" id="642074"/>
    <lineage>
        <taxon>Eukaryota</taxon>
        <taxon>Metazoa</taxon>
        <taxon>Ecdysozoa</taxon>
        <taxon>Arthropoda</taxon>
        <taxon>Hexapoda</taxon>
        <taxon>Insecta</taxon>
        <taxon>Pterygota</taxon>
        <taxon>Neoptera</taxon>
        <taxon>Paraneoptera</taxon>
        <taxon>Hemiptera</taxon>
        <taxon>Heteroptera</taxon>
        <taxon>Panheteroptera</taxon>
        <taxon>Nepomorpha</taxon>
        <taxon>Nepidae</taxon>
        <taxon>Ranatrinae</taxon>
        <taxon>Ranatra</taxon>
    </lineage>
</organism>
<keyword evidence="2" id="KW-1185">Reference proteome</keyword>
<dbReference type="PRINTS" id="PR02072">
    <property type="entry name" value="4JOINTEDBOX1"/>
</dbReference>
<sequence>MSIRRTVYVTTALVAFALGLSVGIAIPVYIVPAPLVNSTSRESTPLPLRQADKFDSVSFVPSDWVKPPPAAPRVVREDDGLVEGVFWSERVEQALPTGFGEPEAERWRRFVKSTPVIKVEEGCGRMQNRLLTFEDGTKACCRYRQNTDQIQGELFSFYLGRLLGLNNLAPSSLAVIRPRDVVWANVRPQISLAQWVEDRAVVLTKYIEGLEPAQIPSPLRNASRRLHPPDVSAAKPGKEAFVELAQWSDLIVFDYLTANLDRIVNNLYNLQWNPGMMEAPAHNLARQAGSRLLVFLDNESGLLHGYRLLDKYESYHSVLLDALCVFRRSTVDVIDRLRKDNSVGRLLNGNLLDFDDREIIPGLPEKSVKILNDRLNRVHDQVEWCKKQYSDYNGVR</sequence>